<organism evidence="1 2">
    <name type="scientific">Manihot esculenta</name>
    <name type="common">Cassava</name>
    <name type="synonym">Jatropha manihot</name>
    <dbReference type="NCBI Taxonomy" id="3983"/>
    <lineage>
        <taxon>Eukaryota</taxon>
        <taxon>Viridiplantae</taxon>
        <taxon>Streptophyta</taxon>
        <taxon>Embryophyta</taxon>
        <taxon>Tracheophyta</taxon>
        <taxon>Spermatophyta</taxon>
        <taxon>Magnoliopsida</taxon>
        <taxon>eudicotyledons</taxon>
        <taxon>Gunneridae</taxon>
        <taxon>Pentapetalae</taxon>
        <taxon>rosids</taxon>
        <taxon>fabids</taxon>
        <taxon>Malpighiales</taxon>
        <taxon>Euphorbiaceae</taxon>
        <taxon>Crotonoideae</taxon>
        <taxon>Manihoteae</taxon>
        <taxon>Manihot</taxon>
    </lineage>
</organism>
<evidence type="ECO:0000313" key="1">
    <source>
        <dbReference type="EMBL" id="KAG8662125.1"/>
    </source>
</evidence>
<keyword evidence="2" id="KW-1185">Reference proteome</keyword>
<proteinExistence type="predicted"/>
<evidence type="ECO:0000313" key="2">
    <source>
        <dbReference type="Proteomes" id="UP000091857"/>
    </source>
</evidence>
<name>A0ACB7IBJ6_MANES</name>
<dbReference type="Proteomes" id="UP000091857">
    <property type="component" value="Chromosome 1"/>
</dbReference>
<dbReference type="EMBL" id="CM004387">
    <property type="protein sequence ID" value="KAG8662125.1"/>
    <property type="molecule type" value="Genomic_DNA"/>
</dbReference>
<gene>
    <name evidence="1" type="ORF">MANES_01G066500v8</name>
</gene>
<accession>A0ACB7IBJ6</accession>
<protein>
    <submittedName>
        <fullName evidence="1">Uncharacterized protein</fullName>
    </submittedName>
</protein>
<comment type="caution">
    <text evidence="1">The sequence shown here is derived from an EMBL/GenBank/DDBJ whole genome shotgun (WGS) entry which is preliminary data.</text>
</comment>
<reference evidence="2" key="1">
    <citation type="journal article" date="2016" name="Nat. Biotechnol.">
        <title>Sequencing wild and cultivated cassava and related species reveals extensive interspecific hybridization and genetic diversity.</title>
        <authorList>
            <person name="Bredeson J.V."/>
            <person name="Lyons J.B."/>
            <person name="Prochnik S.E."/>
            <person name="Wu G.A."/>
            <person name="Ha C.M."/>
            <person name="Edsinger-Gonzales E."/>
            <person name="Grimwood J."/>
            <person name="Schmutz J."/>
            <person name="Rabbi I.Y."/>
            <person name="Egesi C."/>
            <person name="Nauluvula P."/>
            <person name="Lebot V."/>
            <person name="Ndunguru J."/>
            <person name="Mkamilo G."/>
            <person name="Bart R.S."/>
            <person name="Setter T.L."/>
            <person name="Gleadow R.M."/>
            <person name="Kulakow P."/>
            <person name="Ferguson M.E."/>
            <person name="Rounsley S."/>
            <person name="Rokhsar D.S."/>
        </authorList>
    </citation>
    <scope>NUCLEOTIDE SEQUENCE [LARGE SCALE GENOMIC DNA]</scope>
    <source>
        <strain evidence="2">cv. AM560-2</strain>
    </source>
</reference>
<sequence>MAPTVAADGNNLFFPMILLLPLLLLILKHLRTSSSPPLPPGPSPLPILGNLLQMGNNPHVTLTHFAKTYGPLLKIKLGTQLVVVGSSKEAAIEILKTHDRVLSGRLTPHAAPTKSMELDGFQVGWVDECNDHWKYLRTIYKTELFSGRAMMESQAVAREKMVKDVVRLMNKMEGQVVQIRQVAFAAIFNMLGNVMVSRDVVNFEQESVEGVIGGPLRDLIEVGINISDLFPILARFDLQGLQRKCRDWFKKTCKIWEAIINERREMNMSNSSTQRDFLDALIKNGSSNDQINMLLQEIFTAGTDSSSSTIEWMMTELIRNPKYMKKVEEEIERETNQETVKDSHLLHLPFLQACFKETLRMHPPGPLLVPHRAVETCNVMNYTIPKNAQVMINFWAIGRDPKIWEDPLVFKPERFLNSSLDFKGNDFEYIPFSSGRRICPGLPMAAKHVPLLVACLVQFFDWSLPDGEDPDNVDMNEKYGFTLMKEQPLFLIPKPKKSEPYV</sequence>